<reference evidence="1" key="1">
    <citation type="journal article" date="2023" name="Mol. Phylogenet. Evol.">
        <title>Genome-scale phylogeny and comparative genomics of the fungal order Sordariales.</title>
        <authorList>
            <person name="Hensen N."/>
            <person name="Bonometti L."/>
            <person name="Westerberg I."/>
            <person name="Brannstrom I.O."/>
            <person name="Guillou S."/>
            <person name="Cros-Aarteil S."/>
            <person name="Calhoun S."/>
            <person name="Haridas S."/>
            <person name="Kuo A."/>
            <person name="Mondo S."/>
            <person name="Pangilinan J."/>
            <person name="Riley R."/>
            <person name="LaButti K."/>
            <person name="Andreopoulos B."/>
            <person name="Lipzen A."/>
            <person name="Chen C."/>
            <person name="Yan M."/>
            <person name="Daum C."/>
            <person name="Ng V."/>
            <person name="Clum A."/>
            <person name="Steindorff A."/>
            <person name="Ohm R.A."/>
            <person name="Martin F."/>
            <person name="Silar P."/>
            <person name="Natvig D.O."/>
            <person name="Lalanne C."/>
            <person name="Gautier V."/>
            <person name="Ament-Velasquez S.L."/>
            <person name="Kruys A."/>
            <person name="Hutchinson M.I."/>
            <person name="Powell A.J."/>
            <person name="Barry K."/>
            <person name="Miller A.N."/>
            <person name="Grigoriev I.V."/>
            <person name="Debuchy R."/>
            <person name="Gladieux P."/>
            <person name="Hiltunen Thoren M."/>
            <person name="Johannesson H."/>
        </authorList>
    </citation>
    <scope>NUCLEOTIDE SEQUENCE</scope>
    <source>
        <strain evidence="1">CBS 626.80</strain>
    </source>
</reference>
<keyword evidence="2" id="KW-1185">Reference proteome</keyword>
<protein>
    <submittedName>
        <fullName evidence="1">Uncharacterized protein</fullName>
    </submittedName>
</protein>
<sequence length="305" mass="33871">MDTLTENVNIDLLVNKATSEATIEGNITIGNKSFKIHSNPEVSDGIECNSIINDGETLVSCLAPVSNEVVQFSKVNHLTIKDYFSNGVLQFTEIMRAAYKGYKVIPYAEILREMKMAAKIIAVNKTVTKDIIANTDNQENITKRQYNPCSIWTARTILEGDGDPHQTPKYIQFSDPIDWTNGGCTILYNAVKSMSISFSVSSKLTSWISGGFSVEKSVETSNAFECQGQAYKWVVVWKVVARTLYRVRNAIYNSCTGNSPTGNVFLLTSPNSSTYNRNFYCVRGKQYVRNLGDSYNVEPGTPGKP</sequence>
<proteinExistence type="predicted"/>
<evidence type="ECO:0000313" key="1">
    <source>
        <dbReference type="EMBL" id="KAK3955896.1"/>
    </source>
</evidence>
<dbReference type="AlphaFoldDB" id="A0AAN6SK25"/>
<evidence type="ECO:0000313" key="2">
    <source>
        <dbReference type="Proteomes" id="UP001303222"/>
    </source>
</evidence>
<accession>A0AAN6SK25</accession>
<gene>
    <name evidence="1" type="ORF">QBC32DRAFT_367387</name>
</gene>
<dbReference type="EMBL" id="MU859071">
    <property type="protein sequence ID" value="KAK3955896.1"/>
    <property type="molecule type" value="Genomic_DNA"/>
</dbReference>
<name>A0AAN6SK25_9PEZI</name>
<reference evidence="1" key="2">
    <citation type="submission" date="2023-06" db="EMBL/GenBank/DDBJ databases">
        <authorList>
            <consortium name="Lawrence Berkeley National Laboratory"/>
            <person name="Mondo S.J."/>
            <person name="Hensen N."/>
            <person name="Bonometti L."/>
            <person name="Westerberg I."/>
            <person name="Brannstrom I.O."/>
            <person name="Guillou S."/>
            <person name="Cros-Aarteil S."/>
            <person name="Calhoun S."/>
            <person name="Haridas S."/>
            <person name="Kuo A."/>
            <person name="Pangilinan J."/>
            <person name="Riley R."/>
            <person name="Labutti K."/>
            <person name="Andreopoulos B."/>
            <person name="Lipzen A."/>
            <person name="Chen C."/>
            <person name="Yanf M."/>
            <person name="Daum C."/>
            <person name="Ng V."/>
            <person name="Clum A."/>
            <person name="Steindorff A."/>
            <person name="Ohm R."/>
            <person name="Martin F."/>
            <person name="Silar P."/>
            <person name="Natvig D."/>
            <person name="Lalanne C."/>
            <person name="Gautier V."/>
            <person name="Ament-Velasquez S.L."/>
            <person name="Kruys A."/>
            <person name="Hutchinson M.I."/>
            <person name="Powell A.J."/>
            <person name="Barry K."/>
            <person name="Miller A.N."/>
            <person name="Grigoriev I.V."/>
            <person name="Debuchy R."/>
            <person name="Gladieux P."/>
            <person name="Thoren M.H."/>
            <person name="Johannesson H."/>
        </authorList>
    </citation>
    <scope>NUCLEOTIDE SEQUENCE</scope>
    <source>
        <strain evidence="1">CBS 626.80</strain>
    </source>
</reference>
<organism evidence="1 2">
    <name type="scientific">Pseudoneurospora amorphoporcata</name>
    <dbReference type="NCBI Taxonomy" id="241081"/>
    <lineage>
        <taxon>Eukaryota</taxon>
        <taxon>Fungi</taxon>
        <taxon>Dikarya</taxon>
        <taxon>Ascomycota</taxon>
        <taxon>Pezizomycotina</taxon>
        <taxon>Sordariomycetes</taxon>
        <taxon>Sordariomycetidae</taxon>
        <taxon>Sordariales</taxon>
        <taxon>Sordariaceae</taxon>
        <taxon>Pseudoneurospora</taxon>
    </lineage>
</organism>
<comment type="caution">
    <text evidence="1">The sequence shown here is derived from an EMBL/GenBank/DDBJ whole genome shotgun (WGS) entry which is preliminary data.</text>
</comment>
<dbReference type="Proteomes" id="UP001303222">
    <property type="component" value="Unassembled WGS sequence"/>
</dbReference>